<name>A0AA36J0D4_9DINO</name>
<evidence type="ECO:0008006" key="3">
    <source>
        <dbReference type="Google" id="ProtNLM"/>
    </source>
</evidence>
<gene>
    <name evidence="1" type="ORF">EVOR1521_LOCUS21327</name>
</gene>
<comment type="caution">
    <text evidence="1">The sequence shown here is derived from an EMBL/GenBank/DDBJ whole genome shotgun (WGS) entry which is preliminary data.</text>
</comment>
<evidence type="ECO:0000313" key="1">
    <source>
        <dbReference type="EMBL" id="CAJ1397277.1"/>
    </source>
</evidence>
<evidence type="ECO:0000313" key="2">
    <source>
        <dbReference type="Proteomes" id="UP001178507"/>
    </source>
</evidence>
<dbReference type="EMBL" id="CAUJNA010003261">
    <property type="protein sequence ID" value="CAJ1397277.1"/>
    <property type="molecule type" value="Genomic_DNA"/>
</dbReference>
<protein>
    <recommendedName>
        <fullName evidence="3">Phosphopantothenate--cysteine ligase</fullName>
    </recommendedName>
</protein>
<organism evidence="1 2">
    <name type="scientific">Effrenium voratum</name>
    <dbReference type="NCBI Taxonomy" id="2562239"/>
    <lineage>
        <taxon>Eukaryota</taxon>
        <taxon>Sar</taxon>
        <taxon>Alveolata</taxon>
        <taxon>Dinophyceae</taxon>
        <taxon>Suessiales</taxon>
        <taxon>Symbiodiniaceae</taxon>
        <taxon>Effrenium</taxon>
    </lineage>
</organism>
<reference evidence="1" key="1">
    <citation type="submission" date="2023-08" db="EMBL/GenBank/DDBJ databases">
        <authorList>
            <person name="Chen Y."/>
            <person name="Shah S."/>
            <person name="Dougan E. K."/>
            <person name="Thang M."/>
            <person name="Chan C."/>
        </authorList>
    </citation>
    <scope>NUCLEOTIDE SEQUENCE</scope>
</reference>
<proteinExistence type="predicted"/>
<sequence>MDAAAEAFFQDTKELQPADLERRRVQLQAFLTQVKSQNLRVALITSGGTTVPLEVKTVRFIDNFSSGTRGALCTQERSRSENWKA</sequence>
<accession>A0AA36J0D4</accession>
<dbReference type="Proteomes" id="UP001178507">
    <property type="component" value="Unassembled WGS sequence"/>
</dbReference>
<dbReference type="InterPro" id="IPR035929">
    <property type="entry name" value="CoaB-like_sf"/>
</dbReference>
<dbReference type="SUPFAM" id="SSF102645">
    <property type="entry name" value="CoaB-like"/>
    <property type="match status" value="1"/>
</dbReference>
<keyword evidence="2" id="KW-1185">Reference proteome</keyword>
<dbReference type="Gene3D" id="3.40.50.10300">
    <property type="entry name" value="CoaB-like"/>
    <property type="match status" value="1"/>
</dbReference>
<dbReference type="AlphaFoldDB" id="A0AA36J0D4"/>